<dbReference type="PANTHER" id="PTHR10953">
    <property type="entry name" value="UBIQUITIN-ACTIVATING ENZYME E1"/>
    <property type="match status" value="1"/>
</dbReference>
<dbReference type="PANTHER" id="PTHR10953:SF102">
    <property type="entry name" value="ADENYLYLTRANSFERASE AND SULFURTRANSFERASE MOCS3"/>
    <property type="match status" value="1"/>
</dbReference>
<dbReference type="RefSeq" id="WP_152789215.1">
    <property type="nucleotide sequence ID" value="NZ_BAABEQ010000121.1"/>
</dbReference>
<dbReference type="GO" id="GO:0016779">
    <property type="term" value="F:nucleotidyltransferase activity"/>
    <property type="evidence" value="ECO:0007669"/>
    <property type="project" value="UniProtKB-KW"/>
</dbReference>
<dbReference type="Gene3D" id="3.40.50.720">
    <property type="entry name" value="NAD(P)-binding Rossmann-like Domain"/>
    <property type="match status" value="1"/>
</dbReference>
<dbReference type="SUPFAM" id="SSF69572">
    <property type="entry name" value="Activating enzymes of the ubiquitin-like proteins"/>
    <property type="match status" value="1"/>
</dbReference>
<proteinExistence type="predicted"/>
<evidence type="ECO:0000313" key="2">
    <source>
        <dbReference type="EMBL" id="MPY44296.1"/>
    </source>
</evidence>
<comment type="caution">
    <text evidence="2">The sequence shown here is derived from an EMBL/GenBank/DDBJ whole genome shotgun (WGS) entry which is preliminary data.</text>
</comment>
<dbReference type="AlphaFoldDB" id="A0A5N8WBW9"/>
<organism evidence="2 3">
    <name type="scientific">Streptomyces phyllanthi</name>
    <dbReference type="NCBI Taxonomy" id="1803180"/>
    <lineage>
        <taxon>Bacteria</taxon>
        <taxon>Bacillati</taxon>
        <taxon>Actinomycetota</taxon>
        <taxon>Actinomycetes</taxon>
        <taxon>Kitasatosporales</taxon>
        <taxon>Streptomycetaceae</taxon>
        <taxon>Streptomyces</taxon>
    </lineage>
</organism>
<name>A0A5N8WBW9_9ACTN</name>
<sequence>MTSINLHQGLSVLQPGKDLMIGLMPPAALVIEDAPDYLRHVLSAFSSPVREEDALATVEAHSGLPTSEAKQLLDELRGAGVLTAQWIDRQERYSRHRLYFGVAGHQGDPMDVLRNRSIGLIGTGGIGSNVAMILAAAGIGRLVVADADVVETTNLTRQFLYTEGDVGTPKVEALARRVRERNADVRVDIVNDTFDSPDFAVRHFADCDLVVLSADTPQDVHRWLNEASVRTGVPYSCAGYLDTMGIVGPLVVPGSTACLECDYANTSLAAFNGGNLEGTDFTEYNRAYQAPSYGPLNAMVSSVQANEALRFLLGLPTRSLGAKLLLDSMEYGVQPEPYERDEQCSACGEGARKPVPAGV</sequence>
<gene>
    <name evidence="2" type="ORF">FNH04_31645</name>
</gene>
<dbReference type="InterPro" id="IPR000594">
    <property type="entry name" value="ThiF_NAD_FAD-bd"/>
</dbReference>
<dbReference type="OrthoDB" id="9204719at2"/>
<evidence type="ECO:0000259" key="1">
    <source>
        <dbReference type="Pfam" id="PF00899"/>
    </source>
</evidence>
<dbReference type="GO" id="GO:0004792">
    <property type="term" value="F:thiosulfate-cyanide sulfurtransferase activity"/>
    <property type="evidence" value="ECO:0007669"/>
    <property type="project" value="TreeGrafter"/>
</dbReference>
<dbReference type="Pfam" id="PF00899">
    <property type="entry name" value="ThiF"/>
    <property type="match status" value="1"/>
</dbReference>
<accession>A0A5N8WBW9</accession>
<dbReference type="Proteomes" id="UP000326979">
    <property type="component" value="Unassembled WGS sequence"/>
</dbReference>
<dbReference type="EMBL" id="VJZE01000308">
    <property type="protein sequence ID" value="MPY44296.1"/>
    <property type="molecule type" value="Genomic_DNA"/>
</dbReference>
<evidence type="ECO:0000313" key="3">
    <source>
        <dbReference type="Proteomes" id="UP000326979"/>
    </source>
</evidence>
<keyword evidence="3" id="KW-1185">Reference proteome</keyword>
<feature type="domain" description="THIF-type NAD/FAD binding fold" evidence="1">
    <location>
        <begin position="93"/>
        <end position="345"/>
    </location>
</feature>
<dbReference type="InterPro" id="IPR035985">
    <property type="entry name" value="Ubiquitin-activating_enz"/>
</dbReference>
<dbReference type="GO" id="GO:0008641">
    <property type="term" value="F:ubiquitin-like modifier activating enzyme activity"/>
    <property type="evidence" value="ECO:0007669"/>
    <property type="project" value="InterPro"/>
</dbReference>
<protein>
    <submittedName>
        <fullName evidence="2">ThiF family adenylyltransferase</fullName>
    </submittedName>
</protein>
<dbReference type="GO" id="GO:0005737">
    <property type="term" value="C:cytoplasm"/>
    <property type="evidence" value="ECO:0007669"/>
    <property type="project" value="TreeGrafter"/>
</dbReference>
<keyword evidence="2" id="KW-0808">Transferase</keyword>
<reference evidence="2 3" key="1">
    <citation type="submission" date="2019-07" db="EMBL/GenBank/DDBJ databases">
        <title>New species of Amycolatopsis and Streptomyces.</title>
        <authorList>
            <person name="Duangmal K."/>
            <person name="Teo W.F.A."/>
            <person name="Lipun K."/>
        </authorList>
    </citation>
    <scope>NUCLEOTIDE SEQUENCE [LARGE SCALE GENOMIC DNA]</scope>
    <source>
        <strain evidence="2 3">TISTR 2346</strain>
    </source>
</reference>
<keyword evidence="2" id="KW-0548">Nucleotidyltransferase</keyword>
<dbReference type="InterPro" id="IPR045886">
    <property type="entry name" value="ThiF/MoeB/HesA"/>
</dbReference>